<proteinExistence type="inferred from homology"/>
<dbReference type="SUPFAM" id="SSF54518">
    <property type="entry name" value="Tubby C-terminal domain-like"/>
    <property type="match status" value="1"/>
</dbReference>
<evidence type="ECO:0000313" key="3">
    <source>
        <dbReference type="EMBL" id="KAJ5533291.1"/>
    </source>
</evidence>
<feature type="compositionally biased region" description="Low complexity" evidence="2">
    <location>
        <begin position="291"/>
        <end position="302"/>
    </location>
</feature>
<comment type="caution">
    <text evidence="3">The sequence shown here is derived from an EMBL/GenBank/DDBJ whole genome shotgun (WGS) entry which is preliminary data.</text>
</comment>
<keyword evidence="4" id="KW-1185">Reference proteome</keyword>
<sequence length="387" mass="42956">MPNPPLQAPDHPIALRRSHLLAPAPDRLTNTPTILRITRENTVSGRDFSVHQLRTHEEINSPRRHALLFTVSGRFWSNSQLREIRDASGRPLLELRRLWWKGQWSVRRAGGSGGDLLLAEMRWGIGMKMGVRFENALLRGAWDREEIAEMNMNLNRSGHNRSLSLGSPYSRRGEHRQLRASRARRQPQPDPVSGGTSNLPSYDHPDHGSPPPYSIVMAEDHAQQSSSGSGGGGGSGGSGTESDDSLSDDDEKAGMRDCPLPSYDSVRRMRRFSSHSLRDLLDAIEPPGEPAPASSSSLSSSRPRSEGAIDTKVELKLVQQSSTFAAVMMGEKRIIHVRREKVMDYNMSGPVPKWEVEVAEGVDLLLATSIVLILAESVKHEYRMRTN</sequence>
<dbReference type="Pfam" id="PF04525">
    <property type="entry name" value="LOR"/>
    <property type="match status" value="1"/>
</dbReference>
<evidence type="ECO:0000313" key="4">
    <source>
        <dbReference type="Proteomes" id="UP001220324"/>
    </source>
</evidence>
<comment type="similarity">
    <text evidence="1">Belongs to the LOR family.</text>
</comment>
<dbReference type="InterPro" id="IPR007612">
    <property type="entry name" value="LOR"/>
</dbReference>
<feature type="compositionally biased region" description="Acidic residues" evidence="2">
    <location>
        <begin position="241"/>
        <end position="251"/>
    </location>
</feature>
<evidence type="ECO:0000256" key="2">
    <source>
        <dbReference type="SAM" id="MobiDB-lite"/>
    </source>
</evidence>
<reference evidence="3 4" key="1">
    <citation type="journal article" date="2023" name="IMA Fungus">
        <title>Comparative genomic study of the Penicillium genus elucidates a diverse pangenome and 15 lateral gene transfer events.</title>
        <authorList>
            <person name="Petersen C."/>
            <person name="Sorensen T."/>
            <person name="Nielsen M.R."/>
            <person name="Sondergaard T.E."/>
            <person name="Sorensen J.L."/>
            <person name="Fitzpatrick D.A."/>
            <person name="Frisvad J.C."/>
            <person name="Nielsen K.L."/>
        </authorList>
    </citation>
    <scope>NUCLEOTIDE SEQUENCE [LARGE SCALE GENOMIC DNA]</scope>
    <source>
        <strain evidence="3 4">IBT 35679</strain>
    </source>
</reference>
<dbReference type="Gene3D" id="2.40.160.200">
    <property type="entry name" value="LURP1-related"/>
    <property type="match status" value="1"/>
</dbReference>
<gene>
    <name evidence="3" type="ORF">N7494_009843</name>
</gene>
<dbReference type="EMBL" id="JAQIZZ010000007">
    <property type="protein sequence ID" value="KAJ5533291.1"/>
    <property type="molecule type" value="Genomic_DNA"/>
</dbReference>
<evidence type="ECO:0000256" key="1">
    <source>
        <dbReference type="ARBA" id="ARBA00005437"/>
    </source>
</evidence>
<dbReference type="AlphaFoldDB" id="A0AAD6CQN3"/>
<dbReference type="Proteomes" id="UP001220324">
    <property type="component" value="Unassembled WGS sequence"/>
</dbReference>
<organism evidence="3 4">
    <name type="scientific">Penicillium frequentans</name>
    <dbReference type="NCBI Taxonomy" id="3151616"/>
    <lineage>
        <taxon>Eukaryota</taxon>
        <taxon>Fungi</taxon>
        <taxon>Dikarya</taxon>
        <taxon>Ascomycota</taxon>
        <taxon>Pezizomycotina</taxon>
        <taxon>Eurotiomycetes</taxon>
        <taxon>Eurotiomycetidae</taxon>
        <taxon>Eurotiales</taxon>
        <taxon>Aspergillaceae</taxon>
        <taxon>Penicillium</taxon>
    </lineage>
</organism>
<protein>
    <submittedName>
        <fullName evidence="3">Uncharacterized protein</fullName>
    </submittedName>
</protein>
<dbReference type="InterPro" id="IPR025659">
    <property type="entry name" value="Tubby-like_C"/>
</dbReference>
<feature type="compositionally biased region" description="Gly residues" evidence="2">
    <location>
        <begin position="228"/>
        <end position="239"/>
    </location>
</feature>
<name>A0AAD6CQN3_9EURO</name>
<dbReference type="InterPro" id="IPR038595">
    <property type="entry name" value="LOR_sf"/>
</dbReference>
<feature type="region of interest" description="Disordered" evidence="2">
    <location>
        <begin position="282"/>
        <end position="307"/>
    </location>
</feature>
<feature type="region of interest" description="Disordered" evidence="2">
    <location>
        <begin position="156"/>
        <end position="262"/>
    </location>
</feature>
<feature type="compositionally biased region" description="Polar residues" evidence="2">
    <location>
        <begin position="156"/>
        <end position="167"/>
    </location>
</feature>
<accession>A0AAD6CQN3</accession>